<evidence type="ECO:0000256" key="3">
    <source>
        <dbReference type="SAM" id="MobiDB-lite"/>
    </source>
</evidence>
<dbReference type="eggNOG" id="KOG0256">
    <property type="taxonomic scope" value="Eukaryota"/>
</dbReference>
<dbReference type="PANTHER" id="PTHR43795">
    <property type="entry name" value="BIFUNCTIONAL ASPARTATE AMINOTRANSFERASE AND GLUTAMATE/ASPARTATE-PREPHENATE AMINOTRANSFERASE-RELATED"/>
    <property type="match status" value="1"/>
</dbReference>
<evidence type="ECO:0000256" key="2">
    <source>
        <dbReference type="ARBA" id="ARBA00022898"/>
    </source>
</evidence>
<evidence type="ECO:0000256" key="1">
    <source>
        <dbReference type="ARBA" id="ARBA00007441"/>
    </source>
</evidence>
<protein>
    <submittedName>
        <fullName evidence="5">PLP-dependent transferase</fullName>
    </submittedName>
</protein>
<dbReference type="AlphaFoldDB" id="S3CV83"/>
<keyword evidence="6" id="KW-1185">Reference proteome</keyword>
<dbReference type="EMBL" id="KE145364">
    <property type="protein sequence ID" value="EPE30292.1"/>
    <property type="molecule type" value="Genomic_DNA"/>
</dbReference>
<dbReference type="CDD" id="cd00609">
    <property type="entry name" value="AAT_like"/>
    <property type="match status" value="1"/>
</dbReference>
<dbReference type="Gene3D" id="3.40.640.10">
    <property type="entry name" value="Type I PLP-dependent aspartate aminotransferase-like (Major domain)"/>
    <property type="match status" value="1"/>
</dbReference>
<evidence type="ECO:0000313" key="5">
    <source>
        <dbReference type="EMBL" id="EPE30292.1"/>
    </source>
</evidence>
<dbReference type="Gene3D" id="3.90.1150.10">
    <property type="entry name" value="Aspartate Aminotransferase, domain 1"/>
    <property type="match status" value="1"/>
</dbReference>
<dbReference type="GeneID" id="19472055"/>
<dbReference type="PROSITE" id="PS00105">
    <property type="entry name" value="AA_TRANSFER_CLASS_1"/>
    <property type="match status" value="1"/>
</dbReference>
<dbReference type="OrthoDB" id="7042322at2759"/>
<dbReference type="InterPro" id="IPR015424">
    <property type="entry name" value="PyrdxlP-dep_Trfase"/>
</dbReference>
<keyword evidence="2" id="KW-0663">Pyridoxal phosphate</keyword>
<reference evidence="5 6" key="1">
    <citation type="journal article" date="2013" name="BMC Genomics">
        <title>Genomics-driven discovery of the pneumocandin biosynthetic gene cluster in the fungus Glarea lozoyensis.</title>
        <authorList>
            <person name="Chen L."/>
            <person name="Yue Q."/>
            <person name="Zhang X."/>
            <person name="Xiang M."/>
            <person name="Wang C."/>
            <person name="Li S."/>
            <person name="Che Y."/>
            <person name="Ortiz-Lopez F.J."/>
            <person name="Bills G.F."/>
            <person name="Liu X."/>
            <person name="An Z."/>
        </authorList>
    </citation>
    <scope>NUCLEOTIDE SEQUENCE [LARGE SCALE GENOMIC DNA]</scope>
    <source>
        <strain evidence="6">ATCC 20868 / MF5171</strain>
    </source>
</reference>
<dbReference type="Pfam" id="PF00155">
    <property type="entry name" value="Aminotran_1_2"/>
    <property type="match status" value="1"/>
</dbReference>
<dbReference type="PANTHER" id="PTHR43795:SF39">
    <property type="entry name" value="AMINOTRANSFERASE CLASS I_CLASSII DOMAIN-CONTAINING PROTEIN"/>
    <property type="match status" value="1"/>
</dbReference>
<dbReference type="InterPro" id="IPR004838">
    <property type="entry name" value="NHTrfase_class1_PyrdxlP-BS"/>
</dbReference>
<dbReference type="InterPro" id="IPR015421">
    <property type="entry name" value="PyrdxlP-dep_Trfase_major"/>
</dbReference>
<evidence type="ECO:0000259" key="4">
    <source>
        <dbReference type="Pfam" id="PF00155"/>
    </source>
</evidence>
<dbReference type="OMA" id="WIDLSKC"/>
<dbReference type="HOGENOM" id="CLU_017584_1_2_1"/>
<dbReference type="InterPro" id="IPR004839">
    <property type="entry name" value="Aminotransferase_I/II_large"/>
</dbReference>
<dbReference type="PRINTS" id="PR00753">
    <property type="entry name" value="ACCSYNTHASE"/>
</dbReference>
<dbReference type="GO" id="GO:0008483">
    <property type="term" value="F:transaminase activity"/>
    <property type="evidence" value="ECO:0007669"/>
    <property type="project" value="TreeGrafter"/>
</dbReference>
<gene>
    <name evidence="5" type="ORF">GLAREA_13015</name>
</gene>
<feature type="domain" description="Aminotransferase class I/classII large" evidence="4">
    <location>
        <begin position="75"/>
        <end position="417"/>
    </location>
</feature>
<name>S3CV83_GLAL2</name>
<keyword evidence="5" id="KW-0808">Transferase</keyword>
<dbReference type="Proteomes" id="UP000016922">
    <property type="component" value="Unassembled WGS sequence"/>
</dbReference>
<proteinExistence type="inferred from homology"/>
<dbReference type="GO" id="GO:0030170">
    <property type="term" value="F:pyridoxal phosphate binding"/>
    <property type="evidence" value="ECO:0007669"/>
    <property type="project" value="InterPro"/>
</dbReference>
<dbReference type="KEGG" id="glz:GLAREA_13015"/>
<dbReference type="InterPro" id="IPR015422">
    <property type="entry name" value="PyrdxlP-dep_Trfase_small"/>
</dbReference>
<accession>S3CV83</accession>
<feature type="region of interest" description="Disordered" evidence="3">
    <location>
        <begin position="1"/>
        <end position="32"/>
    </location>
</feature>
<dbReference type="STRING" id="1116229.S3CV83"/>
<evidence type="ECO:0000313" key="6">
    <source>
        <dbReference type="Proteomes" id="UP000016922"/>
    </source>
</evidence>
<dbReference type="InterPro" id="IPR050478">
    <property type="entry name" value="Ethylene_sulfur-biosynth"/>
</dbReference>
<sequence length="441" mass="49113">MLSTRGQKNARSDAMASYNNKQKEPYHKATNPTGEVNFANAVNYLIKDDIMNFMREQKNLIEPVHLTYNDGPAGSFRLRNAMATHINETFNPTFEVTSEHVTFAPGITALNEMVAKNLADDGDAWLLGMPCYGAFNYDLKMTTGCDIVHVTFGEVDQFGLCAVEKYEAALISARKAGSRVKGLVLCNPHNPLGHCYPVETLKALLKFCDKHKLHLISDEIYALSVFKTTDAVQPAPFTSVLSIDPTDLIDANYVHALYGMSKDFGAPGLRLGCLITRNQELTNATRAIGRFHWPSEMSSAVTIRILEDRTFATELLERGRKMLAESYALATDILNNAGIKYYKGGNAGLFIWMDLSPFLGTPTKEKDGWALEKDLNTRLSKAGVLMSSGAPYHNETPGWFRLVFSREKDLVEEGLRRVIEVVKDMKNTSSGVMRLDLEFEV</sequence>
<dbReference type="SUPFAM" id="SSF53383">
    <property type="entry name" value="PLP-dependent transferases"/>
    <property type="match status" value="1"/>
</dbReference>
<comment type="similarity">
    <text evidence="1">Belongs to the class-I pyridoxal-phosphate-dependent aminotransferase family.</text>
</comment>
<dbReference type="GO" id="GO:0006520">
    <property type="term" value="P:amino acid metabolic process"/>
    <property type="evidence" value="ECO:0007669"/>
    <property type="project" value="TreeGrafter"/>
</dbReference>
<dbReference type="RefSeq" id="XP_008082685.1">
    <property type="nucleotide sequence ID" value="XM_008084494.1"/>
</dbReference>
<organism evidence="5 6">
    <name type="scientific">Glarea lozoyensis (strain ATCC 20868 / MF5171)</name>
    <dbReference type="NCBI Taxonomy" id="1116229"/>
    <lineage>
        <taxon>Eukaryota</taxon>
        <taxon>Fungi</taxon>
        <taxon>Dikarya</taxon>
        <taxon>Ascomycota</taxon>
        <taxon>Pezizomycotina</taxon>
        <taxon>Leotiomycetes</taxon>
        <taxon>Helotiales</taxon>
        <taxon>Helotiaceae</taxon>
        <taxon>Glarea</taxon>
    </lineage>
</organism>